<organism evidence="7 8">
    <name type="scientific">Prosthecochloris vibrioformis</name>
    <name type="common">Chlorobium vibrioforme</name>
    <dbReference type="NCBI Taxonomy" id="1098"/>
    <lineage>
        <taxon>Bacteria</taxon>
        <taxon>Pseudomonadati</taxon>
        <taxon>Chlorobiota</taxon>
        <taxon>Chlorobiia</taxon>
        <taxon>Chlorobiales</taxon>
        <taxon>Chlorobiaceae</taxon>
        <taxon>Prosthecochloris</taxon>
    </lineage>
</organism>
<feature type="signal peptide" evidence="3">
    <location>
        <begin position="1"/>
        <end position="26"/>
    </location>
</feature>
<reference evidence="7 8" key="1">
    <citation type="submission" date="2019-05" db="EMBL/GenBank/DDBJ databases">
        <title>Draft Whole-Genome sequence of the green sulfur bacterium Prosthecochloris vibrioformis DSM 260.</title>
        <authorList>
            <person name="Meyer T.E."/>
            <person name="Kyndt J.A."/>
        </authorList>
    </citation>
    <scope>NUCLEOTIDE SEQUENCE [LARGE SCALE GENOMIC DNA]</scope>
    <source>
        <strain evidence="7 8">DSM 260</strain>
    </source>
</reference>
<evidence type="ECO:0000256" key="4">
    <source>
        <dbReference type="RuleBase" id="RU003495"/>
    </source>
</evidence>
<dbReference type="GO" id="GO:0000270">
    <property type="term" value="P:peptidoglycan metabolic process"/>
    <property type="evidence" value="ECO:0007669"/>
    <property type="project" value="UniProtKB-UniRule"/>
</dbReference>
<evidence type="ECO:0000259" key="6">
    <source>
        <dbReference type="Pfam" id="PF03330"/>
    </source>
</evidence>
<comment type="similarity">
    <text evidence="3 4">Belongs to the RlpA family.</text>
</comment>
<feature type="compositionally biased region" description="Low complexity" evidence="5">
    <location>
        <begin position="163"/>
        <end position="182"/>
    </location>
</feature>
<keyword evidence="1 3" id="KW-0456">Lyase</keyword>
<sequence length="189" mass="20827" precursor="true">MQLLHFSTRSLGIALLFSLFPGILQATTPGKEPPGRLFMVARGTASYYADYFHGRLTANGERFNMHELTAAHKTLPFGSMVRVTNLENGRTVMVRINDRGPYIDGRIIDLSLRAARELSLEHHGIGRVLLEAYHEPRYSFSRATETTGSFPSRLITLTTMGAQQTSQSSTNSSGTGSEQSSTRTFSAPQ</sequence>
<dbReference type="Gene3D" id="2.40.40.10">
    <property type="entry name" value="RlpA-like domain"/>
    <property type="match status" value="1"/>
</dbReference>
<dbReference type="GO" id="GO:0071555">
    <property type="term" value="P:cell wall organization"/>
    <property type="evidence" value="ECO:0007669"/>
    <property type="project" value="UniProtKB-KW"/>
</dbReference>
<comment type="caution">
    <text evidence="7">The sequence shown here is derived from an EMBL/GenBank/DDBJ whole genome shotgun (WGS) entry which is preliminary data.</text>
</comment>
<evidence type="ECO:0000256" key="5">
    <source>
        <dbReference type="SAM" id="MobiDB-lite"/>
    </source>
</evidence>
<keyword evidence="2 3" id="KW-0961">Cell wall biogenesis/degradation</keyword>
<dbReference type="CDD" id="cd22268">
    <property type="entry name" value="DPBB_RlpA-like"/>
    <property type="match status" value="1"/>
</dbReference>
<keyword evidence="3" id="KW-0732">Signal</keyword>
<dbReference type="NCBIfam" id="TIGR00413">
    <property type="entry name" value="rlpA"/>
    <property type="match status" value="1"/>
</dbReference>
<evidence type="ECO:0000313" key="8">
    <source>
        <dbReference type="Proteomes" id="UP000309544"/>
    </source>
</evidence>
<evidence type="ECO:0000256" key="2">
    <source>
        <dbReference type="ARBA" id="ARBA00023316"/>
    </source>
</evidence>
<evidence type="ECO:0000256" key="3">
    <source>
        <dbReference type="HAMAP-Rule" id="MF_02071"/>
    </source>
</evidence>
<dbReference type="EC" id="4.2.2.-" evidence="3"/>
<dbReference type="Pfam" id="PF03330">
    <property type="entry name" value="DPBB_1"/>
    <property type="match status" value="1"/>
</dbReference>
<dbReference type="InterPro" id="IPR036908">
    <property type="entry name" value="RlpA-like_sf"/>
</dbReference>
<evidence type="ECO:0000256" key="1">
    <source>
        <dbReference type="ARBA" id="ARBA00023239"/>
    </source>
</evidence>
<dbReference type="GO" id="GO:0008932">
    <property type="term" value="F:lytic endotransglycosylase activity"/>
    <property type="evidence" value="ECO:0007669"/>
    <property type="project" value="UniProtKB-UniRule"/>
</dbReference>
<gene>
    <name evidence="3" type="primary">rlpA</name>
    <name evidence="7" type="ORF">FGF68_07435</name>
</gene>
<dbReference type="EMBL" id="VDCI01000006">
    <property type="protein sequence ID" value="TNJ36302.1"/>
    <property type="molecule type" value="Genomic_DNA"/>
</dbReference>
<feature type="region of interest" description="Disordered" evidence="5">
    <location>
        <begin position="161"/>
        <end position="189"/>
    </location>
</feature>
<dbReference type="InterPro" id="IPR012997">
    <property type="entry name" value="RplA"/>
</dbReference>
<feature type="chain" id="PRO_5023490295" description="Probable endolytic peptidoglycan transglycosylase RlpA" evidence="3">
    <location>
        <begin position="27"/>
        <end position="189"/>
    </location>
</feature>
<dbReference type="AlphaFoldDB" id="A0A5C4RZ88"/>
<dbReference type="Proteomes" id="UP000309544">
    <property type="component" value="Unassembled WGS sequence"/>
</dbReference>
<dbReference type="PANTHER" id="PTHR34183:SF1">
    <property type="entry name" value="ENDOLYTIC PEPTIDOGLYCAN TRANSGLYCOSYLASE RLPA"/>
    <property type="match status" value="1"/>
</dbReference>
<dbReference type="InterPro" id="IPR009009">
    <property type="entry name" value="RlpA-like_DPBB"/>
</dbReference>
<protein>
    <recommendedName>
        <fullName evidence="3">Probable endolytic peptidoglycan transglycosylase RlpA</fullName>
        <ecNumber evidence="3">4.2.2.-</ecNumber>
    </recommendedName>
</protein>
<feature type="domain" description="RlpA-like protein double-psi beta-barrel" evidence="6">
    <location>
        <begin position="41"/>
        <end position="128"/>
    </location>
</feature>
<accession>A0A5C4RZ88</accession>
<dbReference type="PANTHER" id="PTHR34183">
    <property type="entry name" value="ENDOLYTIC PEPTIDOGLYCAN TRANSGLYCOSYLASE RLPA"/>
    <property type="match status" value="1"/>
</dbReference>
<comment type="function">
    <text evidence="3">Lytic transglycosylase with a strong preference for naked glycan strands that lack stem peptides.</text>
</comment>
<dbReference type="InterPro" id="IPR034718">
    <property type="entry name" value="RlpA"/>
</dbReference>
<keyword evidence="8" id="KW-1185">Reference proteome</keyword>
<name>A0A5C4RZ88_PROVB</name>
<proteinExistence type="inferred from homology"/>
<dbReference type="SUPFAM" id="SSF50685">
    <property type="entry name" value="Barwin-like endoglucanases"/>
    <property type="match status" value="1"/>
</dbReference>
<dbReference type="HAMAP" id="MF_02071">
    <property type="entry name" value="RlpA"/>
    <property type="match status" value="1"/>
</dbReference>
<evidence type="ECO:0000313" key="7">
    <source>
        <dbReference type="EMBL" id="TNJ36302.1"/>
    </source>
</evidence>